<name>A0A1C4ZFH0_9ACTN</name>
<evidence type="ECO:0000313" key="2">
    <source>
        <dbReference type="EMBL" id="SCF31556.1"/>
    </source>
</evidence>
<dbReference type="EMBL" id="FMCV01000017">
    <property type="protein sequence ID" value="SCF31556.1"/>
    <property type="molecule type" value="Genomic_DNA"/>
</dbReference>
<dbReference type="GO" id="GO:0008703">
    <property type="term" value="F:5-amino-6-(5-phosphoribosylamino)uracil reductase activity"/>
    <property type="evidence" value="ECO:0007669"/>
    <property type="project" value="InterPro"/>
</dbReference>
<evidence type="ECO:0000313" key="3">
    <source>
        <dbReference type="Proteomes" id="UP000198551"/>
    </source>
</evidence>
<dbReference type="Pfam" id="PF01872">
    <property type="entry name" value="RibD_C"/>
    <property type="match status" value="1"/>
</dbReference>
<protein>
    <submittedName>
        <fullName evidence="2">Dihydrofolate reductase</fullName>
    </submittedName>
</protein>
<reference evidence="3" key="1">
    <citation type="submission" date="2016-06" db="EMBL/GenBank/DDBJ databases">
        <authorList>
            <person name="Varghese N."/>
        </authorList>
    </citation>
    <scope>NUCLEOTIDE SEQUENCE [LARGE SCALE GENOMIC DNA]</scope>
    <source>
        <strain evidence="3">DSM 45555</strain>
    </source>
</reference>
<dbReference type="PANTHER" id="PTHR38011:SF11">
    <property type="entry name" value="2,5-DIAMINO-6-RIBOSYLAMINO-4(3H)-PYRIMIDINONE 5'-PHOSPHATE REDUCTASE"/>
    <property type="match status" value="1"/>
</dbReference>
<dbReference type="PANTHER" id="PTHR38011">
    <property type="entry name" value="DIHYDROFOLATE REDUCTASE FAMILY PROTEIN (AFU_ORTHOLOGUE AFUA_8G06820)"/>
    <property type="match status" value="1"/>
</dbReference>
<dbReference type="GO" id="GO:0009231">
    <property type="term" value="P:riboflavin biosynthetic process"/>
    <property type="evidence" value="ECO:0007669"/>
    <property type="project" value="InterPro"/>
</dbReference>
<dbReference type="RefSeq" id="WP_091048103.1">
    <property type="nucleotide sequence ID" value="NZ_FMCV01000017.1"/>
</dbReference>
<dbReference type="AlphaFoldDB" id="A0A1C4ZFH0"/>
<keyword evidence="3" id="KW-1185">Reference proteome</keyword>
<feature type="domain" description="Bacterial bifunctional deaminase-reductase C-terminal" evidence="1">
    <location>
        <begin position="4"/>
        <end position="177"/>
    </location>
</feature>
<accession>A0A1C4ZFH0</accession>
<dbReference type="Gene3D" id="3.40.430.10">
    <property type="entry name" value="Dihydrofolate Reductase, subunit A"/>
    <property type="match status" value="1"/>
</dbReference>
<dbReference type="InterPro" id="IPR002734">
    <property type="entry name" value="RibDG_C"/>
</dbReference>
<dbReference type="SUPFAM" id="SSF53597">
    <property type="entry name" value="Dihydrofolate reductase-like"/>
    <property type="match status" value="1"/>
</dbReference>
<proteinExistence type="predicted"/>
<dbReference type="Proteomes" id="UP000198551">
    <property type="component" value="Unassembled WGS sequence"/>
</dbReference>
<gene>
    <name evidence="2" type="ORF">GA0070215_11731</name>
</gene>
<dbReference type="InterPro" id="IPR024072">
    <property type="entry name" value="DHFR-like_dom_sf"/>
</dbReference>
<evidence type="ECO:0000259" key="1">
    <source>
        <dbReference type="Pfam" id="PF01872"/>
    </source>
</evidence>
<sequence>MGTVVYGVHTSVDGFIEGPNGEFDWPEMGEELSAYSIGLAERADAFVYGRRVWELMSSYWPQAESISDHPHDLAFAPIWRRTPKVVVSRTLAEASHGALVVGGGDLAKEFAGIRDRFPGGLLVTGGTGAATALAALGLVDTYEVIVHPVVLGGGRQVLPDLARQQLRLVETRTFDGRSVLLRYARA</sequence>
<dbReference type="InterPro" id="IPR050765">
    <property type="entry name" value="Riboflavin_Biosynth_HTPR"/>
</dbReference>
<organism evidence="2 3">
    <name type="scientific">Micromonospora marina</name>
    <dbReference type="NCBI Taxonomy" id="307120"/>
    <lineage>
        <taxon>Bacteria</taxon>
        <taxon>Bacillati</taxon>
        <taxon>Actinomycetota</taxon>
        <taxon>Actinomycetes</taxon>
        <taxon>Micromonosporales</taxon>
        <taxon>Micromonosporaceae</taxon>
        <taxon>Micromonospora</taxon>
    </lineage>
</organism>